<accession>A0A1G2DZS9</accession>
<dbReference type="STRING" id="1801663.A2175_02060"/>
<evidence type="ECO:0000259" key="3">
    <source>
        <dbReference type="PROSITE" id="PS51160"/>
    </source>
</evidence>
<dbReference type="PROSITE" id="PS51160">
    <property type="entry name" value="ACYLPHOSPHATASE_3"/>
    <property type="match status" value="1"/>
</dbReference>
<dbReference type="Gene3D" id="3.30.70.100">
    <property type="match status" value="1"/>
</dbReference>
<sequence length="104" mass="11776">MNTRKVVVITGEKQKGIRDKIADLAKKLGIKGEIYYLAKSHKIKVILEGKEEKINEVVGEIVNWMKECPKGTKIEMMEVETELFKGNFSRFSIIIPPERDGPGS</sequence>
<evidence type="ECO:0000256" key="2">
    <source>
        <dbReference type="RuleBase" id="RU004168"/>
    </source>
</evidence>
<name>A0A1G2DZS9_9BACT</name>
<evidence type="ECO:0000256" key="1">
    <source>
        <dbReference type="PROSITE-ProRule" id="PRU00520"/>
    </source>
</evidence>
<dbReference type="AlphaFoldDB" id="A0A1G2DZS9"/>
<dbReference type="EMBL" id="MHLY01000001">
    <property type="protein sequence ID" value="OGZ19084.1"/>
    <property type="molecule type" value="Genomic_DNA"/>
</dbReference>
<dbReference type="InterPro" id="IPR001792">
    <property type="entry name" value="Acylphosphatase-like_dom"/>
</dbReference>
<dbReference type="InterPro" id="IPR036046">
    <property type="entry name" value="Acylphosphatase-like_dom_sf"/>
</dbReference>
<feature type="domain" description="Acylphosphatase-like" evidence="3">
    <location>
        <begin position="4"/>
        <end position="95"/>
    </location>
</feature>
<gene>
    <name evidence="4" type="ORF">A2175_02060</name>
</gene>
<reference evidence="4 5" key="1">
    <citation type="journal article" date="2016" name="Nat. Commun.">
        <title>Thousands of microbial genomes shed light on interconnected biogeochemical processes in an aquifer system.</title>
        <authorList>
            <person name="Anantharaman K."/>
            <person name="Brown C.T."/>
            <person name="Hug L.A."/>
            <person name="Sharon I."/>
            <person name="Castelle C.J."/>
            <person name="Probst A.J."/>
            <person name="Thomas B.C."/>
            <person name="Singh A."/>
            <person name="Wilkins M.J."/>
            <person name="Karaoz U."/>
            <person name="Brodie E.L."/>
            <person name="Williams K.H."/>
            <person name="Hubbard S.S."/>
            <person name="Banfield J.F."/>
        </authorList>
    </citation>
    <scope>NUCLEOTIDE SEQUENCE [LARGE SCALE GENOMIC DNA]</scope>
</reference>
<dbReference type="SUPFAM" id="SSF54975">
    <property type="entry name" value="Acylphosphatase/BLUF domain-like"/>
    <property type="match status" value="1"/>
</dbReference>
<organism evidence="4 5">
    <name type="scientific">Candidatus Nealsonbacteria bacterium RBG_13_42_11</name>
    <dbReference type="NCBI Taxonomy" id="1801663"/>
    <lineage>
        <taxon>Bacteria</taxon>
        <taxon>Candidatus Nealsoniibacteriota</taxon>
    </lineage>
</organism>
<evidence type="ECO:0000313" key="5">
    <source>
        <dbReference type="Proteomes" id="UP000176755"/>
    </source>
</evidence>
<proteinExistence type="inferred from homology"/>
<comment type="similarity">
    <text evidence="2">Belongs to the acylphosphatase family.</text>
</comment>
<comment type="caution">
    <text evidence="4">The sequence shown here is derived from an EMBL/GenBank/DDBJ whole genome shotgun (WGS) entry which is preliminary data.</text>
</comment>
<dbReference type="Pfam" id="PF00708">
    <property type="entry name" value="Acylphosphatase"/>
    <property type="match status" value="1"/>
</dbReference>
<comment type="caution">
    <text evidence="1">Lacks conserved residue(s) required for the propagation of feature annotation.</text>
</comment>
<protein>
    <recommendedName>
        <fullName evidence="3">Acylphosphatase-like domain-containing protein</fullName>
    </recommendedName>
</protein>
<evidence type="ECO:0000313" key="4">
    <source>
        <dbReference type="EMBL" id="OGZ19084.1"/>
    </source>
</evidence>
<dbReference type="Proteomes" id="UP000176755">
    <property type="component" value="Unassembled WGS sequence"/>
</dbReference>